<evidence type="ECO:0000313" key="2">
    <source>
        <dbReference type="Proteomes" id="UP000516437"/>
    </source>
</evidence>
<dbReference type="Proteomes" id="UP000516437">
    <property type="component" value="Chromosome 4"/>
</dbReference>
<evidence type="ECO:0000313" key="1">
    <source>
        <dbReference type="EMBL" id="KAB1216117.1"/>
    </source>
</evidence>
<dbReference type="AlphaFoldDB" id="A0A6A1VW56"/>
<gene>
    <name evidence="1" type="ORF">CJ030_MR4G006393</name>
</gene>
<proteinExistence type="predicted"/>
<keyword evidence="2" id="KW-1185">Reference proteome</keyword>
<reference evidence="1 2" key="1">
    <citation type="journal article" date="2019" name="Plant Biotechnol. J.">
        <title>The red bayberry genome and genetic basis of sex determination.</title>
        <authorList>
            <person name="Jia H.M."/>
            <person name="Jia H.J."/>
            <person name="Cai Q.L."/>
            <person name="Wang Y."/>
            <person name="Zhao H.B."/>
            <person name="Yang W.F."/>
            <person name="Wang G.Y."/>
            <person name="Li Y.H."/>
            <person name="Zhan D.L."/>
            <person name="Shen Y.T."/>
            <person name="Niu Q.F."/>
            <person name="Chang L."/>
            <person name="Qiu J."/>
            <person name="Zhao L."/>
            <person name="Xie H.B."/>
            <person name="Fu W.Y."/>
            <person name="Jin J."/>
            <person name="Li X.W."/>
            <person name="Jiao Y."/>
            <person name="Zhou C.C."/>
            <person name="Tu T."/>
            <person name="Chai C.Y."/>
            <person name="Gao J.L."/>
            <person name="Fan L.J."/>
            <person name="van de Weg E."/>
            <person name="Wang J.Y."/>
            <person name="Gao Z.S."/>
        </authorList>
    </citation>
    <scope>NUCLEOTIDE SEQUENCE [LARGE SCALE GENOMIC DNA]</scope>
    <source>
        <tissue evidence="1">Leaves</tissue>
    </source>
</reference>
<dbReference type="EMBL" id="RXIC02000022">
    <property type="protein sequence ID" value="KAB1216117.1"/>
    <property type="molecule type" value="Genomic_DNA"/>
</dbReference>
<comment type="caution">
    <text evidence="1">The sequence shown here is derived from an EMBL/GenBank/DDBJ whole genome shotgun (WGS) entry which is preliminary data.</text>
</comment>
<organism evidence="1 2">
    <name type="scientific">Morella rubra</name>
    <name type="common">Chinese bayberry</name>
    <dbReference type="NCBI Taxonomy" id="262757"/>
    <lineage>
        <taxon>Eukaryota</taxon>
        <taxon>Viridiplantae</taxon>
        <taxon>Streptophyta</taxon>
        <taxon>Embryophyta</taxon>
        <taxon>Tracheophyta</taxon>
        <taxon>Spermatophyta</taxon>
        <taxon>Magnoliopsida</taxon>
        <taxon>eudicotyledons</taxon>
        <taxon>Gunneridae</taxon>
        <taxon>Pentapetalae</taxon>
        <taxon>rosids</taxon>
        <taxon>fabids</taxon>
        <taxon>Fagales</taxon>
        <taxon>Myricaceae</taxon>
        <taxon>Morella</taxon>
    </lineage>
</organism>
<name>A0A6A1VW56_9ROSI</name>
<protein>
    <submittedName>
        <fullName evidence="1">Uncharacterized protein</fullName>
    </submittedName>
</protein>
<sequence length="159" mass="17231">MGADGQASVLPMMVSFLKIGGLVSMYPRSSMSVLDKCSTSKELVATILQHPFEELASLLESGRVLEEYRSPQKRLCLPKPSVTLKSCLDKSKALEAVNVSLKVVAQAEGVSVKPEPIIVKGGKLVCDEINGSEVVMEPLAMCVLDRGRKDCLTKYAILY</sequence>
<accession>A0A6A1VW56</accession>